<evidence type="ECO:0000313" key="2">
    <source>
        <dbReference type="Proteomes" id="UP001057221"/>
    </source>
</evidence>
<name>A0A9E7MRD6_9CAUD</name>
<organism evidence="1 2">
    <name type="scientific">Brevundimonas phage vB_BpoS-Domovoi</name>
    <dbReference type="NCBI Taxonomy" id="2948598"/>
    <lineage>
        <taxon>Viruses</taxon>
        <taxon>Duplodnaviria</taxon>
        <taxon>Heunggongvirae</taxon>
        <taxon>Uroviricota</taxon>
        <taxon>Caudoviricetes</taxon>
        <taxon>Jeanschmidtviridae</taxon>
        <taxon>Marchewkavirus</taxon>
        <taxon>Marchewkavirus domovoi</taxon>
    </lineage>
</organism>
<keyword evidence="2" id="KW-1185">Reference proteome</keyword>
<gene>
    <name evidence="1" type="ORF">DOMOVOI_02300</name>
</gene>
<dbReference type="Proteomes" id="UP001057221">
    <property type="component" value="Segment"/>
</dbReference>
<evidence type="ECO:0000313" key="1">
    <source>
        <dbReference type="EMBL" id="USN14704.1"/>
    </source>
</evidence>
<protein>
    <submittedName>
        <fullName evidence="1">Uncharacterized protein</fullName>
    </submittedName>
</protein>
<sequence>MTDSYVTTLPTDEDLAQEFDRLPPDEQAARLALADTYIAAHHRFYGEPAMAHTLHDLAEVENEADLMGRIVRALSDAGITLPVVNPEFEVETVTVMAINLVTVDGQAFTIGIDSL</sequence>
<reference evidence="1 2" key="1">
    <citation type="submission" date="2022-05" db="EMBL/GenBank/DDBJ databases">
        <authorList>
            <person name="Friedrich I."/>
            <person name="Poehlein A."/>
            <person name="Schneider D."/>
            <person name="Hertel R."/>
            <person name="Daniel R."/>
        </authorList>
    </citation>
    <scope>NUCLEOTIDE SEQUENCE [LARGE SCALE GENOMIC DNA]</scope>
</reference>
<dbReference type="EMBL" id="ON529855">
    <property type="protein sequence ID" value="USN14704.1"/>
    <property type="molecule type" value="Genomic_DNA"/>
</dbReference>
<proteinExistence type="predicted"/>
<accession>A0A9E7MRD6</accession>